<dbReference type="InterPro" id="IPR051127">
    <property type="entry name" value="Fungal_SecMet_Regulators"/>
</dbReference>
<sequence length="845" mass="93506">MPTTASEPPAKRARPNEDEPSPGPSCAKRLTTCVYSSEVEARAWNLSMIQSLRDQLQELEASEASTKDIANPHPRASVPAPVDNYNTSVQPPPPLPVERRTSASTTGLLDATPDQTLHSAISPRTAPAIIHIADSSPTTGAPFPRSYLVPAAGTRQTSYPSPRSQTSAVGNRAPSCDYFEPSGFEKLMKPVQSDVESLHTLLPVSSLPMTSGTHNQAEECACERLLDAERWRLPPRRVADGLIAVYFSRVHRAYPILHQPTFQKQYNQLWESSTHGAGASAPTCFGLCKQRSRGRLFPFTLHAIFALATLFGSGQLEQNATRADDFFRDVRGLDLMTMLNNQVGIELIQLGLLMGFYLQATERFSQCWNISSLTIRLARNIGLNVSIDEARRRGLISRPTQLECEMRARVWYEDVNANWLRGEVSMCFGRRLTNTTTEKQSIALPQAIDDDLLGDVENTWNLQTPGMPSLLEAYIQTIKLYNILGQVLDDDESYESIFHRNGTKSSSESSLNFNALLDLDASATRWRDALPPYLRYEPPGSPGLNSKAAAANGPNDHGPDFAEQAKRLHLRFLHTRLLIQRPALDLFFQRQKRQRANGTRQEPPELAPLEDLMLRNVAPQCLLVSQKMVEFLDEQIRSRDFIAWWYNVSYLHSAASTLFVGHLCRGIDDIISASALSASYELSVQCLSRYTSLSSIAKKSVQLLREGSKRLFPRRAYPKTPANSGTPARSCAELHGSSSQYQRPSAGHPAEVGYLGGHVPEPSGTGVSHGVRDKCNSCRSQRPTPQQHWGADSIGGMAPDIPSAGSFTDELWDVDLSQSTSWLPGPFIPHWDNFMLSAEAAMPID</sequence>
<feature type="region of interest" description="Disordered" evidence="5">
    <location>
        <begin position="714"/>
        <end position="792"/>
    </location>
</feature>
<accession>A0A9P1H2D0</accession>
<comment type="caution">
    <text evidence="7">The sequence shown here is derived from an EMBL/GenBank/DDBJ whole genome shotgun (WGS) entry which is preliminary data.</text>
</comment>
<name>A0A9P1H2D0_9PEZI</name>
<evidence type="ECO:0000259" key="6">
    <source>
        <dbReference type="Pfam" id="PF04082"/>
    </source>
</evidence>
<protein>
    <recommendedName>
        <fullName evidence="6">Xylanolytic transcriptional activator regulatory domain-containing protein</fullName>
    </recommendedName>
</protein>
<dbReference type="GO" id="GO:0000435">
    <property type="term" value="P:positive regulation of transcription from RNA polymerase II promoter by galactose"/>
    <property type="evidence" value="ECO:0007669"/>
    <property type="project" value="TreeGrafter"/>
</dbReference>
<dbReference type="GO" id="GO:0005634">
    <property type="term" value="C:nucleus"/>
    <property type="evidence" value="ECO:0007669"/>
    <property type="project" value="TreeGrafter"/>
</dbReference>
<keyword evidence="1" id="KW-0805">Transcription regulation</keyword>
<evidence type="ECO:0000256" key="4">
    <source>
        <dbReference type="ARBA" id="ARBA00023242"/>
    </source>
</evidence>
<reference evidence="7" key="1">
    <citation type="submission" date="2022-11" db="EMBL/GenBank/DDBJ databases">
        <authorList>
            <person name="Scott C."/>
            <person name="Bruce N."/>
        </authorList>
    </citation>
    <scope>NUCLEOTIDE SEQUENCE</scope>
</reference>
<keyword evidence="4" id="KW-0539">Nucleus</keyword>
<proteinExistence type="predicted"/>
<feature type="compositionally biased region" description="Polar residues" evidence="5">
    <location>
        <begin position="154"/>
        <end position="169"/>
    </location>
</feature>
<feature type="region of interest" description="Disordered" evidence="5">
    <location>
        <begin position="537"/>
        <end position="560"/>
    </location>
</feature>
<evidence type="ECO:0000313" key="7">
    <source>
        <dbReference type="EMBL" id="CAI4214305.1"/>
    </source>
</evidence>
<keyword evidence="2" id="KW-0238">DNA-binding</keyword>
<dbReference type="GO" id="GO:0000981">
    <property type="term" value="F:DNA-binding transcription factor activity, RNA polymerase II-specific"/>
    <property type="evidence" value="ECO:0007669"/>
    <property type="project" value="TreeGrafter"/>
</dbReference>
<keyword evidence="3" id="KW-0804">Transcription</keyword>
<dbReference type="Pfam" id="PF04082">
    <property type="entry name" value="Fungal_trans"/>
    <property type="match status" value="1"/>
</dbReference>
<evidence type="ECO:0000256" key="5">
    <source>
        <dbReference type="SAM" id="MobiDB-lite"/>
    </source>
</evidence>
<organism evidence="7 8">
    <name type="scientific">Parascedosporium putredinis</name>
    <dbReference type="NCBI Taxonomy" id="1442378"/>
    <lineage>
        <taxon>Eukaryota</taxon>
        <taxon>Fungi</taxon>
        <taxon>Dikarya</taxon>
        <taxon>Ascomycota</taxon>
        <taxon>Pezizomycotina</taxon>
        <taxon>Sordariomycetes</taxon>
        <taxon>Hypocreomycetidae</taxon>
        <taxon>Microascales</taxon>
        <taxon>Microascaceae</taxon>
        <taxon>Parascedosporium</taxon>
    </lineage>
</organism>
<dbReference type="GO" id="GO:0000978">
    <property type="term" value="F:RNA polymerase II cis-regulatory region sequence-specific DNA binding"/>
    <property type="evidence" value="ECO:0007669"/>
    <property type="project" value="TreeGrafter"/>
</dbReference>
<dbReference type="InterPro" id="IPR007219">
    <property type="entry name" value="XnlR_reg_dom"/>
</dbReference>
<dbReference type="EMBL" id="CALLCH030000011">
    <property type="protein sequence ID" value="CAI4214305.1"/>
    <property type="molecule type" value="Genomic_DNA"/>
</dbReference>
<dbReference type="PANTHER" id="PTHR47424:SF3">
    <property type="entry name" value="REGULATORY PROTEIN GAL4"/>
    <property type="match status" value="1"/>
</dbReference>
<evidence type="ECO:0000256" key="3">
    <source>
        <dbReference type="ARBA" id="ARBA00023163"/>
    </source>
</evidence>
<feature type="region of interest" description="Disordered" evidence="5">
    <location>
        <begin position="153"/>
        <end position="174"/>
    </location>
</feature>
<evidence type="ECO:0000313" key="8">
    <source>
        <dbReference type="Proteomes" id="UP000838763"/>
    </source>
</evidence>
<feature type="compositionally biased region" description="Polar residues" evidence="5">
    <location>
        <begin position="777"/>
        <end position="787"/>
    </location>
</feature>
<dbReference type="GO" id="GO:0006351">
    <property type="term" value="P:DNA-templated transcription"/>
    <property type="evidence" value="ECO:0007669"/>
    <property type="project" value="InterPro"/>
</dbReference>
<dbReference type="AlphaFoldDB" id="A0A9P1H2D0"/>
<evidence type="ECO:0000256" key="1">
    <source>
        <dbReference type="ARBA" id="ARBA00023015"/>
    </source>
</evidence>
<feature type="region of interest" description="Disordered" evidence="5">
    <location>
        <begin position="1"/>
        <end position="28"/>
    </location>
</feature>
<feature type="domain" description="Xylanolytic transcriptional activator regulatory" evidence="6">
    <location>
        <begin position="244"/>
        <end position="527"/>
    </location>
</feature>
<gene>
    <name evidence="7" type="ORF">PPNO1_LOCUS4036</name>
</gene>
<keyword evidence="8" id="KW-1185">Reference proteome</keyword>
<dbReference type="PANTHER" id="PTHR47424">
    <property type="entry name" value="REGULATORY PROTEIN GAL4"/>
    <property type="match status" value="1"/>
</dbReference>
<evidence type="ECO:0000256" key="2">
    <source>
        <dbReference type="ARBA" id="ARBA00023125"/>
    </source>
</evidence>
<dbReference type="Proteomes" id="UP000838763">
    <property type="component" value="Unassembled WGS sequence"/>
</dbReference>
<dbReference type="CDD" id="cd12148">
    <property type="entry name" value="fungal_TF_MHR"/>
    <property type="match status" value="1"/>
</dbReference>
<feature type="region of interest" description="Disordered" evidence="5">
    <location>
        <begin position="63"/>
        <end position="100"/>
    </location>
</feature>
<dbReference type="OrthoDB" id="424974at2759"/>
<dbReference type="GO" id="GO:0008270">
    <property type="term" value="F:zinc ion binding"/>
    <property type="evidence" value="ECO:0007669"/>
    <property type="project" value="InterPro"/>
</dbReference>